<dbReference type="AlphaFoldDB" id="F0YGH1"/>
<dbReference type="InterPro" id="IPR008978">
    <property type="entry name" value="HSP20-like_chaperone"/>
</dbReference>
<dbReference type="PROSITE" id="PS51203">
    <property type="entry name" value="CS"/>
    <property type="match status" value="1"/>
</dbReference>
<name>F0YGH1_AURAN</name>
<dbReference type="SUPFAM" id="SSF49764">
    <property type="entry name" value="HSP20-like chaperones"/>
    <property type="match status" value="1"/>
</dbReference>
<organism evidence="3">
    <name type="scientific">Aureococcus anophagefferens</name>
    <name type="common">Harmful bloom alga</name>
    <dbReference type="NCBI Taxonomy" id="44056"/>
    <lineage>
        <taxon>Eukaryota</taxon>
        <taxon>Sar</taxon>
        <taxon>Stramenopiles</taxon>
        <taxon>Ochrophyta</taxon>
        <taxon>Pelagophyceae</taxon>
        <taxon>Pelagomonadales</taxon>
        <taxon>Pelagomonadaceae</taxon>
        <taxon>Aureococcus</taxon>
    </lineage>
</organism>
<dbReference type="GeneID" id="20225670"/>
<reference evidence="2 3" key="1">
    <citation type="journal article" date="2011" name="Proc. Natl. Acad. Sci. U.S.A.">
        <title>Niche of harmful alga Aureococcus anophagefferens revealed through ecogenomics.</title>
        <authorList>
            <person name="Gobler C.J."/>
            <person name="Berry D.L."/>
            <person name="Dyhrman S.T."/>
            <person name="Wilhelm S.W."/>
            <person name="Salamov A."/>
            <person name="Lobanov A.V."/>
            <person name="Zhang Y."/>
            <person name="Collier J.L."/>
            <person name="Wurch L.L."/>
            <person name="Kustka A.B."/>
            <person name="Dill B.D."/>
            <person name="Shah M."/>
            <person name="VerBerkmoes N.C."/>
            <person name="Kuo A."/>
            <person name="Terry A."/>
            <person name="Pangilinan J."/>
            <person name="Lindquist E.A."/>
            <person name="Lucas S."/>
            <person name="Paulsen I.T."/>
            <person name="Hattenrath-Lehmann T.K."/>
            <person name="Talmage S.C."/>
            <person name="Walker E.A."/>
            <person name="Koch F."/>
            <person name="Burson A.M."/>
            <person name="Marcoval M.A."/>
            <person name="Tang Y.Z."/>
            <person name="Lecleir G.R."/>
            <person name="Coyne K.J."/>
            <person name="Berg G.M."/>
            <person name="Bertrand E.M."/>
            <person name="Saito M.A."/>
            <person name="Gladyshev V.N."/>
            <person name="Grigoriev I.V."/>
        </authorList>
    </citation>
    <scope>NUCLEOTIDE SEQUENCE [LARGE SCALE GENOMIC DNA]</scope>
    <source>
        <strain evidence="3">CCMP 1984</strain>
    </source>
</reference>
<dbReference type="Proteomes" id="UP000002729">
    <property type="component" value="Unassembled WGS sequence"/>
</dbReference>
<dbReference type="RefSeq" id="XP_009039635.1">
    <property type="nucleotide sequence ID" value="XM_009041387.1"/>
</dbReference>
<protein>
    <recommendedName>
        <fullName evidence="1">CS domain-containing protein</fullName>
    </recommendedName>
</protein>
<evidence type="ECO:0000259" key="1">
    <source>
        <dbReference type="PROSITE" id="PS51203"/>
    </source>
</evidence>
<dbReference type="EMBL" id="GL833139">
    <property type="protein sequence ID" value="EGB05797.1"/>
    <property type="molecule type" value="Genomic_DNA"/>
</dbReference>
<dbReference type="eggNOG" id="ENOG502SEZT">
    <property type="taxonomic scope" value="Eukaryota"/>
</dbReference>
<dbReference type="OrthoDB" id="39297at2759"/>
<proteinExistence type="predicted"/>
<dbReference type="InParanoid" id="F0YGH1"/>
<dbReference type="Gene3D" id="2.60.40.790">
    <property type="match status" value="1"/>
</dbReference>
<keyword evidence="3" id="KW-1185">Reference proteome</keyword>
<gene>
    <name evidence="2" type="ORF">AURANDRAFT_66139</name>
</gene>
<sequence length="305" mass="33167">MNPGAGGWPTLRYFNAETGVGGAPVERKTTQKICDEFKVPDRMIEATKECMKVCKVDGEGCDDDEKAYLETWRSQDYTAEIAKLEDLAPAEAPATSALEANTKSKGSNAYYYAHASKDWSVPDNAKIISGAGITTGCGPQRLDPEHGEAAEASSPAAGDAALRAEIDRLKSRVSAMAQRRATETPLTKYSFSDSTDNVKVYVEVPPTALHSRKTSDDGDVRNCSDAGIVARFQRRSFTLVIAKPSVDTAVDSVERYKLDISNLRYDVVPAKCTYKLVAEKGRVVVTLRKADVLDEWTSLSLKGVL</sequence>
<dbReference type="InterPro" id="IPR007052">
    <property type="entry name" value="CS_dom"/>
</dbReference>
<evidence type="ECO:0000313" key="2">
    <source>
        <dbReference type="EMBL" id="EGB05797.1"/>
    </source>
</evidence>
<evidence type="ECO:0000313" key="3">
    <source>
        <dbReference type="Proteomes" id="UP000002729"/>
    </source>
</evidence>
<accession>F0YGH1</accession>
<dbReference type="KEGG" id="aaf:AURANDRAFT_66139"/>
<feature type="domain" description="CS" evidence="1">
    <location>
        <begin position="184"/>
        <end position="300"/>
    </location>
</feature>